<proteinExistence type="predicted"/>
<dbReference type="RefSeq" id="WP_180567796.1">
    <property type="nucleotide sequence ID" value="NZ_JACCKB010000007.1"/>
</dbReference>
<dbReference type="AlphaFoldDB" id="A0A853HWZ4"/>
<comment type="caution">
    <text evidence="1">The sequence shown here is derived from an EMBL/GenBank/DDBJ whole genome shotgun (WGS) entry which is preliminary data.</text>
</comment>
<dbReference type="Pfam" id="PF11534">
    <property type="entry name" value="HTHP"/>
    <property type="match status" value="1"/>
</dbReference>
<protein>
    <submittedName>
        <fullName evidence="1">Hexameric tyrosine-coordinated heme protein</fullName>
    </submittedName>
</protein>
<dbReference type="InterPro" id="IPR021111">
    <property type="entry name" value="Hexamer_Tyr-coord_heme_pr_HTHP"/>
</dbReference>
<gene>
    <name evidence="1" type="ORF">H0A36_07085</name>
</gene>
<name>A0A853HWZ4_9GAMM</name>
<dbReference type="Proteomes" id="UP000569732">
    <property type="component" value="Unassembled WGS sequence"/>
</dbReference>
<dbReference type="Gene3D" id="6.10.80.10">
    <property type="entry name" value="Hexameric tyrosine-coordinated heme protein (HTHP)"/>
    <property type="match status" value="1"/>
</dbReference>
<organism evidence="1 2">
    <name type="scientific">Spartinivicinus marinus</name>
    <dbReference type="NCBI Taxonomy" id="2994442"/>
    <lineage>
        <taxon>Bacteria</taxon>
        <taxon>Pseudomonadati</taxon>
        <taxon>Pseudomonadota</taxon>
        <taxon>Gammaproteobacteria</taxon>
        <taxon>Oceanospirillales</taxon>
        <taxon>Zooshikellaceae</taxon>
        <taxon>Spartinivicinus</taxon>
    </lineage>
</organism>
<keyword evidence="2" id="KW-1185">Reference proteome</keyword>
<sequence>MSVYDEILPSLITATPAEGRELAIKIARKTIAAIQPDADIRTKLRPDYAEDTSKLMQAGQIVAIEFQTIAAANNYWRK</sequence>
<accession>A0A853HWZ4</accession>
<dbReference type="EMBL" id="JACCKB010000007">
    <property type="protein sequence ID" value="NYZ65773.1"/>
    <property type="molecule type" value="Genomic_DNA"/>
</dbReference>
<evidence type="ECO:0000313" key="2">
    <source>
        <dbReference type="Proteomes" id="UP000569732"/>
    </source>
</evidence>
<evidence type="ECO:0000313" key="1">
    <source>
        <dbReference type="EMBL" id="NYZ65773.1"/>
    </source>
</evidence>
<dbReference type="InterPro" id="IPR038125">
    <property type="entry name" value="HTHP_sf"/>
</dbReference>
<reference evidence="1 2" key="1">
    <citation type="submission" date="2020-07" db="EMBL/GenBank/DDBJ databases">
        <title>Endozoicomonas sp. nov., isolated from sediment.</title>
        <authorList>
            <person name="Gu T."/>
        </authorList>
    </citation>
    <scope>NUCLEOTIDE SEQUENCE [LARGE SCALE GENOMIC DNA]</scope>
    <source>
        <strain evidence="1 2">SM1973</strain>
    </source>
</reference>